<protein>
    <submittedName>
        <fullName evidence="1">Thioesterase</fullName>
    </submittedName>
</protein>
<organism evidence="1 2">
    <name type="scientific">Rhodovulum sulfidophilum</name>
    <name type="common">Rhodobacter sulfidophilus</name>
    <dbReference type="NCBI Taxonomy" id="35806"/>
    <lineage>
        <taxon>Bacteria</taxon>
        <taxon>Pseudomonadati</taxon>
        <taxon>Pseudomonadota</taxon>
        <taxon>Alphaproteobacteria</taxon>
        <taxon>Rhodobacterales</taxon>
        <taxon>Paracoccaceae</taxon>
        <taxon>Rhodovulum</taxon>
    </lineage>
</organism>
<proteinExistence type="predicted"/>
<evidence type="ECO:0000313" key="1">
    <source>
        <dbReference type="EMBL" id="PZQ46435.1"/>
    </source>
</evidence>
<dbReference type="Proteomes" id="UP000249185">
    <property type="component" value="Unassembled WGS sequence"/>
</dbReference>
<dbReference type="InterPro" id="IPR029069">
    <property type="entry name" value="HotDog_dom_sf"/>
</dbReference>
<gene>
    <name evidence="1" type="ORF">DI556_20265</name>
</gene>
<evidence type="ECO:0000313" key="2">
    <source>
        <dbReference type="Proteomes" id="UP000249185"/>
    </source>
</evidence>
<dbReference type="AlphaFoldDB" id="A0A2W5N6P9"/>
<sequence>MPDIEPTLAAAGFLSFRGRVRPDWIDGHAHMNVLAYDELFQIAESAFFLRHGVGADYPATGRGYFRLEKHLRHLAELREGEAVAVTTYLVFTDPRRIRMFHQLWNLASGARTATMEGLSIHVDLALRRAAPQTDPAIAAAWRATAAAHARLPVPEGVGRAISHEGRKG</sequence>
<dbReference type="Gene3D" id="3.10.129.10">
    <property type="entry name" value="Hotdog Thioesterase"/>
    <property type="match status" value="1"/>
</dbReference>
<dbReference type="CDD" id="cd00586">
    <property type="entry name" value="4HBT"/>
    <property type="match status" value="1"/>
</dbReference>
<dbReference type="SUPFAM" id="SSF54637">
    <property type="entry name" value="Thioesterase/thiol ester dehydrase-isomerase"/>
    <property type="match status" value="1"/>
</dbReference>
<dbReference type="Pfam" id="PF13279">
    <property type="entry name" value="4HBT_2"/>
    <property type="match status" value="1"/>
</dbReference>
<reference evidence="1 2" key="1">
    <citation type="submission" date="2017-08" db="EMBL/GenBank/DDBJ databases">
        <title>Infants hospitalized years apart are colonized by the same room-sourced microbial strains.</title>
        <authorList>
            <person name="Brooks B."/>
            <person name="Olm M.R."/>
            <person name="Firek B.A."/>
            <person name="Baker R."/>
            <person name="Thomas B.C."/>
            <person name="Morowitz M.J."/>
            <person name="Banfield J.F."/>
        </authorList>
    </citation>
    <scope>NUCLEOTIDE SEQUENCE [LARGE SCALE GENOMIC DNA]</scope>
    <source>
        <strain evidence="1">S2_005_002_R2_34</strain>
    </source>
</reference>
<name>A0A2W5N6P9_RHOSU</name>
<accession>A0A2W5N6P9</accession>
<comment type="caution">
    <text evidence="1">The sequence shown here is derived from an EMBL/GenBank/DDBJ whole genome shotgun (WGS) entry which is preliminary data.</text>
</comment>
<dbReference type="EMBL" id="QFPW01000025">
    <property type="protein sequence ID" value="PZQ46435.1"/>
    <property type="molecule type" value="Genomic_DNA"/>
</dbReference>